<accession>A0A1E5L3F4</accession>
<keyword evidence="2" id="KW-0012">Acyltransferase</keyword>
<comment type="caution">
    <text evidence="4">The sequence shown here is derived from an EMBL/GenBank/DDBJ whole genome shotgun (WGS) entry which is preliminary data.</text>
</comment>
<keyword evidence="5" id="KW-1185">Reference proteome</keyword>
<dbReference type="PANTHER" id="PTHR43800">
    <property type="entry name" value="PEPTIDYL-LYSINE N-ACETYLTRANSFERASE YJAB"/>
    <property type="match status" value="1"/>
</dbReference>
<evidence type="ECO:0000256" key="1">
    <source>
        <dbReference type="ARBA" id="ARBA00022679"/>
    </source>
</evidence>
<dbReference type="Pfam" id="PF13673">
    <property type="entry name" value="Acetyltransf_10"/>
    <property type="match status" value="1"/>
</dbReference>
<dbReference type="InterPro" id="IPR000182">
    <property type="entry name" value="GNAT_dom"/>
</dbReference>
<feature type="domain" description="N-acetyltransferase" evidence="3">
    <location>
        <begin position="1"/>
        <end position="144"/>
    </location>
</feature>
<dbReference type="AlphaFoldDB" id="A0A1E5L3F4"/>
<evidence type="ECO:0000256" key="2">
    <source>
        <dbReference type="ARBA" id="ARBA00023315"/>
    </source>
</evidence>
<organism evidence="4 5">
    <name type="scientific">Desulfuribacillus stibiiarsenatis</name>
    <dbReference type="NCBI Taxonomy" id="1390249"/>
    <lineage>
        <taxon>Bacteria</taxon>
        <taxon>Bacillati</taxon>
        <taxon>Bacillota</taxon>
        <taxon>Desulfuribacillia</taxon>
        <taxon>Desulfuribacillales</taxon>
        <taxon>Desulfuribacillaceae</taxon>
        <taxon>Desulfuribacillus</taxon>
    </lineage>
</organism>
<evidence type="ECO:0000259" key="3">
    <source>
        <dbReference type="PROSITE" id="PS51186"/>
    </source>
</evidence>
<dbReference type="NCBIfam" id="NF007853">
    <property type="entry name" value="PRK10562.1"/>
    <property type="match status" value="1"/>
</dbReference>
<evidence type="ECO:0000313" key="4">
    <source>
        <dbReference type="EMBL" id="OEH84668.1"/>
    </source>
</evidence>
<name>A0A1E5L3F4_9FIRM</name>
<dbReference type="Gene3D" id="3.40.630.30">
    <property type="match status" value="1"/>
</dbReference>
<gene>
    <name evidence="4" type="ORF">BHU72_08575</name>
</gene>
<dbReference type="STRING" id="1390249.BHU72_08575"/>
<dbReference type="InterPro" id="IPR016181">
    <property type="entry name" value="Acyl_CoA_acyltransferase"/>
</dbReference>
<dbReference type="EMBL" id="MJAT01000037">
    <property type="protein sequence ID" value="OEH84668.1"/>
    <property type="molecule type" value="Genomic_DNA"/>
</dbReference>
<reference evidence="4 5" key="1">
    <citation type="submission" date="2016-09" db="EMBL/GenBank/DDBJ databases">
        <title>Desulfuribacillus arsenicus sp. nov., an obligately anaerobic, dissimilatory arsenic- and antimonate-reducing bacterium isolated from anoxic sediments.</title>
        <authorList>
            <person name="Abin C.A."/>
            <person name="Hollibaugh J.T."/>
        </authorList>
    </citation>
    <scope>NUCLEOTIDE SEQUENCE [LARGE SCALE GENOMIC DNA]</scope>
    <source>
        <strain evidence="4 5">MLFW-2</strain>
    </source>
</reference>
<sequence length="146" mass="17031">MKIKKFEQKYTKDIIDVWYRSTTKGQSFISEEFWQKHKATVQDVYLPQAETWLIVNEEDQCLGFISLLGNFIGGLFVSPEFQGRGIGMNLISHVNQLKGELSVDVYRKNMKAREFYKKCGFNDIKEEIQEETGEVLITMMQSMKNV</sequence>
<dbReference type="SUPFAM" id="SSF55729">
    <property type="entry name" value="Acyl-CoA N-acyltransferases (Nat)"/>
    <property type="match status" value="1"/>
</dbReference>
<proteinExistence type="predicted"/>
<dbReference type="CDD" id="cd04301">
    <property type="entry name" value="NAT_SF"/>
    <property type="match status" value="1"/>
</dbReference>
<dbReference type="PROSITE" id="PS51186">
    <property type="entry name" value="GNAT"/>
    <property type="match status" value="1"/>
</dbReference>
<dbReference type="Proteomes" id="UP000095255">
    <property type="component" value="Unassembled WGS sequence"/>
</dbReference>
<keyword evidence="1" id="KW-0808">Transferase</keyword>
<protein>
    <recommendedName>
        <fullName evidence="3">N-acetyltransferase domain-containing protein</fullName>
    </recommendedName>
</protein>
<dbReference type="GO" id="GO:0016747">
    <property type="term" value="F:acyltransferase activity, transferring groups other than amino-acyl groups"/>
    <property type="evidence" value="ECO:0007669"/>
    <property type="project" value="InterPro"/>
</dbReference>
<evidence type="ECO:0000313" key="5">
    <source>
        <dbReference type="Proteomes" id="UP000095255"/>
    </source>
</evidence>
<dbReference type="PANTHER" id="PTHR43800:SF1">
    <property type="entry name" value="PEPTIDYL-LYSINE N-ACETYLTRANSFERASE YJAB"/>
    <property type="match status" value="1"/>
</dbReference>